<dbReference type="Proteomes" id="UP001142372">
    <property type="component" value="Unassembled WGS sequence"/>
</dbReference>
<protein>
    <submittedName>
        <fullName evidence="4">NADPH:quinone reductase</fullName>
    </submittedName>
</protein>
<dbReference type="GO" id="GO:0070402">
    <property type="term" value="F:NADPH binding"/>
    <property type="evidence" value="ECO:0007669"/>
    <property type="project" value="TreeGrafter"/>
</dbReference>
<gene>
    <name evidence="4" type="primary">qor_2</name>
    <name evidence="4" type="ORF">GCM10017584_17330</name>
</gene>
<dbReference type="GO" id="GO:0035925">
    <property type="term" value="F:mRNA 3'-UTR AU-rich region binding"/>
    <property type="evidence" value="ECO:0007669"/>
    <property type="project" value="TreeGrafter"/>
</dbReference>
<name>A0A9W6H929_9MICO</name>
<dbReference type="Gene3D" id="3.90.180.10">
    <property type="entry name" value="Medium-chain alcohol dehydrogenases, catalytic domain"/>
    <property type="match status" value="1"/>
</dbReference>
<comment type="caution">
    <text evidence="4">The sequence shown here is derived from an EMBL/GenBank/DDBJ whole genome shotgun (WGS) entry which is preliminary data.</text>
</comment>
<proteinExistence type="predicted"/>
<evidence type="ECO:0000256" key="1">
    <source>
        <dbReference type="ARBA" id="ARBA00022857"/>
    </source>
</evidence>
<evidence type="ECO:0000313" key="4">
    <source>
        <dbReference type="EMBL" id="GLJ76159.1"/>
    </source>
</evidence>
<dbReference type="GO" id="GO:0003960">
    <property type="term" value="F:quinone reductase (NADPH) activity"/>
    <property type="evidence" value="ECO:0007669"/>
    <property type="project" value="TreeGrafter"/>
</dbReference>
<accession>A0A9W6H929</accession>
<reference evidence="4" key="2">
    <citation type="submission" date="2023-01" db="EMBL/GenBank/DDBJ databases">
        <authorList>
            <person name="Sun Q."/>
            <person name="Evtushenko L."/>
        </authorList>
    </citation>
    <scope>NUCLEOTIDE SEQUENCE</scope>
    <source>
        <strain evidence="4">VKM Ac-1401</strain>
    </source>
</reference>
<keyword evidence="5" id="KW-1185">Reference proteome</keyword>
<feature type="domain" description="Enoyl reductase (ER)" evidence="3">
    <location>
        <begin position="10"/>
        <end position="320"/>
    </location>
</feature>
<dbReference type="PANTHER" id="PTHR48106">
    <property type="entry name" value="QUINONE OXIDOREDUCTASE PIG3-RELATED"/>
    <property type="match status" value="1"/>
</dbReference>
<dbReference type="InterPro" id="IPR020843">
    <property type="entry name" value="ER"/>
</dbReference>
<sequence length="329" mass="33640">MRAIVVEQYGGPEALRLTDVTAPTPGGDQVSIAVQAAAVGLIDVLFRRDGLGGLVPVPFIPGIEVAGRILEVGDDVEGLTPGQPVVTLSRPGTSGYAEIVVVPASVVLPLDDDSGPIAPDTAVAGIPNVVTALAALDDAARLRAEDEVLVLGATGGLASVFPSVAKALGAGRVTGAVSRAGSVERALALGYDDVLLTDELPHTAARFDVIVDPVGGASRVAALSLLQPLGRLIAVGNASDAEQVLVGTNDLWLSNTGVVGLNIAALLEARPQRVRSLAARAIDLVRAGAVIVPVESLPLEQAAEAHRRLESREAVGRIVLTPVTSERRL</sequence>
<dbReference type="SUPFAM" id="SSF51735">
    <property type="entry name" value="NAD(P)-binding Rossmann-fold domains"/>
    <property type="match status" value="1"/>
</dbReference>
<reference evidence="4" key="1">
    <citation type="journal article" date="2014" name="Int. J. Syst. Evol. Microbiol.">
        <title>Complete genome sequence of Corynebacterium casei LMG S-19264T (=DSM 44701T), isolated from a smear-ripened cheese.</title>
        <authorList>
            <consortium name="US DOE Joint Genome Institute (JGI-PGF)"/>
            <person name="Walter F."/>
            <person name="Albersmeier A."/>
            <person name="Kalinowski J."/>
            <person name="Ruckert C."/>
        </authorList>
    </citation>
    <scope>NUCLEOTIDE SEQUENCE</scope>
    <source>
        <strain evidence="4">VKM Ac-1401</strain>
    </source>
</reference>
<dbReference type="InterPro" id="IPR013154">
    <property type="entry name" value="ADH-like_N"/>
</dbReference>
<dbReference type="Pfam" id="PF08240">
    <property type="entry name" value="ADH_N"/>
    <property type="match status" value="1"/>
</dbReference>
<dbReference type="SUPFAM" id="SSF50129">
    <property type="entry name" value="GroES-like"/>
    <property type="match status" value="1"/>
</dbReference>
<dbReference type="Gene3D" id="3.40.50.720">
    <property type="entry name" value="NAD(P)-binding Rossmann-like Domain"/>
    <property type="match status" value="1"/>
</dbReference>
<dbReference type="AlphaFoldDB" id="A0A9W6H929"/>
<dbReference type="InterPro" id="IPR036291">
    <property type="entry name" value="NAD(P)-bd_dom_sf"/>
</dbReference>
<dbReference type="Pfam" id="PF13602">
    <property type="entry name" value="ADH_zinc_N_2"/>
    <property type="match status" value="1"/>
</dbReference>
<evidence type="ECO:0000313" key="5">
    <source>
        <dbReference type="Proteomes" id="UP001142372"/>
    </source>
</evidence>
<keyword evidence="2" id="KW-0560">Oxidoreductase</keyword>
<dbReference type="SMART" id="SM00829">
    <property type="entry name" value="PKS_ER"/>
    <property type="match status" value="1"/>
</dbReference>
<keyword evidence="1" id="KW-0521">NADP</keyword>
<dbReference type="InterPro" id="IPR011032">
    <property type="entry name" value="GroES-like_sf"/>
</dbReference>
<dbReference type="EMBL" id="BSEN01000006">
    <property type="protein sequence ID" value="GLJ76159.1"/>
    <property type="molecule type" value="Genomic_DNA"/>
</dbReference>
<evidence type="ECO:0000256" key="2">
    <source>
        <dbReference type="ARBA" id="ARBA00023002"/>
    </source>
</evidence>
<dbReference type="PANTHER" id="PTHR48106:SF13">
    <property type="entry name" value="QUINONE OXIDOREDUCTASE-RELATED"/>
    <property type="match status" value="1"/>
</dbReference>
<evidence type="ECO:0000259" key="3">
    <source>
        <dbReference type="SMART" id="SM00829"/>
    </source>
</evidence>
<organism evidence="4 5">
    <name type="scientific">Leifsonia poae</name>
    <dbReference type="NCBI Taxonomy" id="110933"/>
    <lineage>
        <taxon>Bacteria</taxon>
        <taxon>Bacillati</taxon>
        <taxon>Actinomycetota</taxon>
        <taxon>Actinomycetes</taxon>
        <taxon>Micrococcales</taxon>
        <taxon>Microbacteriaceae</taxon>
        <taxon>Leifsonia</taxon>
    </lineage>
</organism>
<dbReference type="GO" id="GO:0005829">
    <property type="term" value="C:cytosol"/>
    <property type="evidence" value="ECO:0007669"/>
    <property type="project" value="TreeGrafter"/>
</dbReference>